<dbReference type="OrthoDB" id="9807719at2"/>
<keyword evidence="7" id="KW-0998">Cell outer membrane</keyword>
<name>A0A0E9LQY2_9BACT</name>
<dbReference type="GO" id="GO:0015562">
    <property type="term" value="F:efflux transmembrane transporter activity"/>
    <property type="evidence" value="ECO:0007669"/>
    <property type="project" value="InterPro"/>
</dbReference>
<dbReference type="AlphaFoldDB" id="A0A0E9LQY2"/>
<evidence type="ECO:0000256" key="8">
    <source>
        <dbReference type="SAM" id="SignalP"/>
    </source>
</evidence>
<comment type="subcellular location">
    <subcellularLocation>
        <location evidence="1">Cell outer membrane</location>
    </subcellularLocation>
</comment>
<dbReference type="GO" id="GO:0009279">
    <property type="term" value="C:cell outer membrane"/>
    <property type="evidence" value="ECO:0007669"/>
    <property type="project" value="UniProtKB-SubCell"/>
</dbReference>
<reference evidence="9 10" key="1">
    <citation type="journal article" date="2015" name="Microbes Environ.">
        <title>Distribution and evolution of nitrogen fixation genes in the phylum bacteroidetes.</title>
        <authorList>
            <person name="Inoue J."/>
            <person name="Oshima K."/>
            <person name="Suda W."/>
            <person name="Sakamoto M."/>
            <person name="Iino T."/>
            <person name="Noda S."/>
            <person name="Hongoh Y."/>
            <person name="Hattori M."/>
            <person name="Ohkuma M."/>
        </authorList>
    </citation>
    <scope>NUCLEOTIDE SEQUENCE [LARGE SCALE GENOMIC DNA]</scope>
    <source>
        <strain evidence="9">JCM 15548</strain>
    </source>
</reference>
<organism evidence="9 10">
    <name type="scientific">Geofilum rubicundum JCM 15548</name>
    <dbReference type="NCBI Taxonomy" id="1236989"/>
    <lineage>
        <taxon>Bacteria</taxon>
        <taxon>Pseudomonadati</taxon>
        <taxon>Bacteroidota</taxon>
        <taxon>Bacteroidia</taxon>
        <taxon>Marinilabiliales</taxon>
        <taxon>Marinilabiliaceae</taxon>
        <taxon>Geofilum</taxon>
    </lineage>
</organism>
<evidence type="ECO:0000313" key="10">
    <source>
        <dbReference type="Proteomes" id="UP000032900"/>
    </source>
</evidence>
<evidence type="ECO:0000256" key="6">
    <source>
        <dbReference type="ARBA" id="ARBA00023136"/>
    </source>
</evidence>
<keyword evidence="8" id="KW-0732">Signal</keyword>
<proteinExistence type="inferred from homology"/>
<evidence type="ECO:0000256" key="3">
    <source>
        <dbReference type="ARBA" id="ARBA00022448"/>
    </source>
</evidence>
<dbReference type="RefSeq" id="WP_062128705.1">
    <property type="nucleotide sequence ID" value="NZ_BAZW01000088.1"/>
</dbReference>
<comment type="caution">
    <text evidence="9">The sequence shown here is derived from an EMBL/GenBank/DDBJ whole genome shotgun (WGS) entry which is preliminary data.</text>
</comment>
<dbReference type="SUPFAM" id="SSF56954">
    <property type="entry name" value="Outer membrane efflux proteins (OEP)"/>
    <property type="match status" value="1"/>
</dbReference>
<sequence length="454" mass="50587">MKYRNVITPIVLLLSLNINAQTVTLEMCKDSAIQNNINIKNKQLSLEASQEVKKNAFTNYFPQIDAGAVAVKLNKSLVEAELPEMNLPVYDGNPANLAAPTQFTYFPGMGLELLDYVNAGYLTAVQPLYVGGRIRNGNKLASLGVEFSQHQLNLTQDEVLVATEFYYWTILALEEKKKTLEGYEKLLNSLKNDVSVAYEAGLIQKSDLLKIQLELNNINANKLKLNNGIDLLKMTLAQHIGITYSGNLQIADTAILVHDPVETFWSPEEALLKRDEYQMLNKAIDAEILQKKMAMGEYLPTVAVGVAGLYLDVSEPDGGMMSFNNTNSMVFAKVSVPISGWWGGSHKIKEHKLKVNIAQNNLEEKTELLKLQMDKAYKDVIESYMQIQVAESSVEQALEHLSVVKNSFDAGVVSTSDLLEAQAMYQQTKDALIDSKTAYKIKYAEYLKVTGRLL</sequence>
<evidence type="ECO:0000256" key="5">
    <source>
        <dbReference type="ARBA" id="ARBA00022692"/>
    </source>
</evidence>
<dbReference type="InterPro" id="IPR003423">
    <property type="entry name" value="OMP_efflux"/>
</dbReference>
<keyword evidence="6" id="KW-0472">Membrane</keyword>
<evidence type="ECO:0000256" key="2">
    <source>
        <dbReference type="ARBA" id="ARBA00007613"/>
    </source>
</evidence>
<accession>A0A0E9LQY2</accession>
<gene>
    <name evidence="9" type="ORF">JCM15548_14554</name>
</gene>
<keyword evidence="4" id="KW-1134">Transmembrane beta strand</keyword>
<evidence type="ECO:0000256" key="1">
    <source>
        <dbReference type="ARBA" id="ARBA00004442"/>
    </source>
</evidence>
<dbReference type="Gene3D" id="1.20.1600.10">
    <property type="entry name" value="Outer membrane efflux proteins (OEP)"/>
    <property type="match status" value="1"/>
</dbReference>
<dbReference type="STRING" id="1236989.JCM15548_14554"/>
<dbReference type="EMBL" id="BAZW01000088">
    <property type="protein sequence ID" value="GAO27708.1"/>
    <property type="molecule type" value="Genomic_DNA"/>
</dbReference>
<keyword evidence="5" id="KW-0812">Transmembrane</keyword>
<dbReference type="GO" id="GO:0015288">
    <property type="term" value="F:porin activity"/>
    <property type="evidence" value="ECO:0007669"/>
    <property type="project" value="TreeGrafter"/>
</dbReference>
<keyword evidence="3" id="KW-0813">Transport</keyword>
<feature type="chain" id="PRO_5002428235" evidence="8">
    <location>
        <begin position="21"/>
        <end position="454"/>
    </location>
</feature>
<dbReference type="Proteomes" id="UP000032900">
    <property type="component" value="Unassembled WGS sequence"/>
</dbReference>
<keyword evidence="10" id="KW-1185">Reference proteome</keyword>
<dbReference type="GO" id="GO:1990281">
    <property type="term" value="C:efflux pump complex"/>
    <property type="evidence" value="ECO:0007669"/>
    <property type="project" value="TreeGrafter"/>
</dbReference>
<dbReference type="Pfam" id="PF02321">
    <property type="entry name" value="OEP"/>
    <property type="match status" value="1"/>
</dbReference>
<feature type="signal peptide" evidence="8">
    <location>
        <begin position="1"/>
        <end position="20"/>
    </location>
</feature>
<evidence type="ECO:0000256" key="7">
    <source>
        <dbReference type="ARBA" id="ARBA00023237"/>
    </source>
</evidence>
<dbReference type="PANTHER" id="PTHR30026">
    <property type="entry name" value="OUTER MEMBRANE PROTEIN TOLC"/>
    <property type="match status" value="1"/>
</dbReference>
<dbReference type="PANTHER" id="PTHR30026:SF20">
    <property type="entry name" value="OUTER MEMBRANE PROTEIN TOLC"/>
    <property type="match status" value="1"/>
</dbReference>
<protein>
    <submittedName>
        <fullName evidence="9">Outer membrane efflux protein</fullName>
    </submittedName>
</protein>
<evidence type="ECO:0000313" key="9">
    <source>
        <dbReference type="EMBL" id="GAO27708.1"/>
    </source>
</evidence>
<evidence type="ECO:0000256" key="4">
    <source>
        <dbReference type="ARBA" id="ARBA00022452"/>
    </source>
</evidence>
<comment type="similarity">
    <text evidence="2">Belongs to the outer membrane factor (OMF) (TC 1.B.17) family.</text>
</comment>
<dbReference type="InterPro" id="IPR051906">
    <property type="entry name" value="TolC-like"/>
</dbReference>